<feature type="region of interest" description="Disordered" evidence="1">
    <location>
        <begin position="1"/>
        <end position="34"/>
    </location>
</feature>
<comment type="caution">
    <text evidence="2">The sequence shown here is derived from an EMBL/GenBank/DDBJ whole genome shotgun (WGS) entry which is preliminary data.</text>
</comment>
<protein>
    <submittedName>
        <fullName evidence="2">Uncharacterized protein</fullName>
    </submittedName>
</protein>
<evidence type="ECO:0000313" key="2">
    <source>
        <dbReference type="EMBL" id="CAK7227993.1"/>
    </source>
</evidence>
<organism evidence="2 3">
    <name type="scientific">Sporothrix curviconia</name>
    <dbReference type="NCBI Taxonomy" id="1260050"/>
    <lineage>
        <taxon>Eukaryota</taxon>
        <taxon>Fungi</taxon>
        <taxon>Dikarya</taxon>
        <taxon>Ascomycota</taxon>
        <taxon>Pezizomycotina</taxon>
        <taxon>Sordariomycetes</taxon>
        <taxon>Sordariomycetidae</taxon>
        <taxon>Ophiostomatales</taxon>
        <taxon>Ophiostomataceae</taxon>
        <taxon>Sporothrix</taxon>
    </lineage>
</organism>
<evidence type="ECO:0000313" key="3">
    <source>
        <dbReference type="Proteomes" id="UP001642405"/>
    </source>
</evidence>
<dbReference type="Proteomes" id="UP001642405">
    <property type="component" value="Unassembled WGS sequence"/>
</dbReference>
<keyword evidence="3" id="KW-1185">Reference proteome</keyword>
<evidence type="ECO:0000256" key="1">
    <source>
        <dbReference type="SAM" id="MobiDB-lite"/>
    </source>
</evidence>
<sequence>MSDTSDFTMVGDADQAALQPDSATGLTAKPLKSPTTGPVIDEALEIMDTIREGIPAAYNFSPPPATESTESEVAGPQNGRKALAYAAAKSVVEVLRHFQKAMLLMTDPEADLLFKVAVCDCQAQAVQRTRELLLPDQAEAVADYDTWKPLDEVIFTIWSAHVTSCKAVADMYISLLPKYVHACAGFHDNAEYLSDQYIAYAEHVLSNLEAGSSTTLVHTQKEEERAVVGGQGEVGVLEPDNGQAVEGPALDVAKKSPGWGLYATLGLCAARK</sequence>
<proteinExistence type="predicted"/>
<reference evidence="2 3" key="1">
    <citation type="submission" date="2024-01" db="EMBL/GenBank/DDBJ databases">
        <authorList>
            <person name="Allen C."/>
            <person name="Tagirdzhanova G."/>
        </authorList>
    </citation>
    <scope>NUCLEOTIDE SEQUENCE [LARGE SCALE GENOMIC DNA]</scope>
</reference>
<gene>
    <name evidence="2" type="ORF">SCUCBS95973_006732</name>
</gene>
<name>A0ABP0C7V8_9PEZI</name>
<accession>A0ABP0C7V8</accession>
<dbReference type="EMBL" id="CAWUHB010000041">
    <property type="protein sequence ID" value="CAK7227993.1"/>
    <property type="molecule type" value="Genomic_DNA"/>
</dbReference>